<evidence type="ECO:0000313" key="2">
    <source>
        <dbReference type="EMBL" id="SFG84780.1"/>
    </source>
</evidence>
<keyword evidence="3" id="KW-1185">Reference proteome</keyword>
<accession>A0A1I2V6M1</accession>
<feature type="transmembrane region" description="Helical" evidence="1">
    <location>
        <begin position="135"/>
        <end position="152"/>
    </location>
</feature>
<sequence>MGRILALIVTIVFQPLIMPTLVFGLILFGVPEASSVPTEFKLRIFYLILLSTLVIPMITIIGLRLSGTVKSLHMAELKDRLIPFSVTSLYFLMTVYFMSQIGELDPIMWQSLAVIAGVVVVLTIVTLFWKMSAHMTGVGGVLALVVVFGMKFPNFSALYPLLLSIVLAGIIGTARLALDAHRPLEIYVGMAYGFVSCFVLYFWLWS</sequence>
<feature type="transmembrane region" description="Helical" evidence="1">
    <location>
        <begin position="42"/>
        <end position="61"/>
    </location>
</feature>
<keyword evidence="1" id="KW-1133">Transmembrane helix</keyword>
<dbReference type="OrthoDB" id="9786064at2"/>
<name>A0A1I2V6M1_9BACT</name>
<feature type="transmembrane region" description="Helical" evidence="1">
    <location>
        <begin position="7"/>
        <end position="30"/>
    </location>
</feature>
<feature type="transmembrane region" description="Helical" evidence="1">
    <location>
        <begin position="158"/>
        <end position="177"/>
    </location>
</feature>
<dbReference type="AlphaFoldDB" id="A0A1I2V6M1"/>
<feature type="transmembrane region" description="Helical" evidence="1">
    <location>
        <begin position="184"/>
        <end position="204"/>
    </location>
</feature>
<dbReference type="Proteomes" id="UP000199642">
    <property type="component" value="Unassembled WGS sequence"/>
</dbReference>
<keyword evidence="1" id="KW-0812">Transmembrane</keyword>
<reference evidence="3" key="1">
    <citation type="submission" date="2016-10" db="EMBL/GenBank/DDBJ databases">
        <authorList>
            <person name="Varghese N."/>
            <person name="Submissions S."/>
        </authorList>
    </citation>
    <scope>NUCLEOTIDE SEQUENCE [LARGE SCALE GENOMIC DNA]</scope>
    <source>
        <strain evidence="3">DSM 19315</strain>
    </source>
</reference>
<organism evidence="2 3">
    <name type="scientific">Algoriphagus hitonicola</name>
    <dbReference type="NCBI Taxonomy" id="435880"/>
    <lineage>
        <taxon>Bacteria</taxon>
        <taxon>Pseudomonadati</taxon>
        <taxon>Bacteroidota</taxon>
        <taxon>Cytophagia</taxon>
        <taxon>Cytophagales</taxon>
        <taxon>Cyclobacteriaceae</taxon>
        <taxon>Algoriphagus</taxon>
    </lineage>
</organism>
<protein>
    <recommendedName>
        <fullName evidence="4">PAP2 superfamily protein</fullName>
    </recommendedName>
</protein>
<feature type="transmembrane region" description="Helical" evidence="1">
    <location>
        <begin position="107"/>
        <end position="128"/>
    </location>
</feature>
<proteinExistence type="predicted"/>
<feature type="transmembrane region" description="Helical" evidence="1">
    <location>
        <begin position="81"/>
        <end position="101"/>
    </location>
</feature>
<keyword evidence="1" id="KW-0472">Membrane</keyword>
<evidence type="ECO:0008006" key="4">
    <source>
        <dbReference type="Google" id="ProtNLM"/>
    </source>
</evidence>
<evidence type="ECO:0000313" key="3">
    <source>
        <dbReference type="Proteomes" id="UP000199642"/>
    </source>
</evidence>
<dbReference type="EMBL" id="FOPC01000009">
    <property type="protein sequence ID" value="SFG84780.1"/>
    <property type="molecule type" value="Genomic_DNA"/>
</dbReference>
<gene>
    <name evidence="2" type="ORF">SAMN04487988_10928</name>
</gene>
<evidence type="ECO:0000256" key="1">
    <source>
        <dbReference type="SAM" id="Phobius"/>
    </source>
</evidence>
<dbReference type="STRING" id="435880.SAMN04487988_10928"/>